<evidence type="ECO:0000259" key="2">
    <source>
        <dbReference type="Pfam" id="PF16747"/>
    </source>
</evidence>
<organism evidence="3 4">
    <name type="scientific">Nitrosomonas cryotolerans ATCC 49181</name>
    <dbReference type="NCBI Taxonomy" id="1131553"/>
    <lineage>
        <taxon>Bacteria</taxon>
        <taxon>Pseudomonadati</taxon>
        <taxon>Pseudomonadota</taxon>
        <taxon>Betaproteobacteria</taxon>
        <taxon>Nitrosomonadales</taxon>
        <taxon>Nitrosomonadaceae</taxon>
        <taxon>Nitrosomonas</taxon>
    </lineage>
</organism>
<sequence length="127" mass="14760">MKRLLCLAFLMFIVMSAQAEWIMLETELRPGEAHYFDSESAEEKGDFRKIWVLSSYDQEQVGGYHSVKTFYEFDCKKGRARAYTMLLYSDIKASGDVIGAHHDKTKDWFYYPPDSTFNRISDTVCAI</sequence>
<feature type="chain" id="PRO_5009936162" description="Surface-adhesin protein E-like domain-containing protein" evidence="1">
    <location>
        <begin position="20"/>
        <end position="127"/>
    </location>
</feature>
<proteinExistence type="predicted"/>
<evidence type="ECO:0000313" key="3">
    <source>
        <dbReference type="EMBL" id="SIO05523.1"/>
    </source>
</evidence>
<dbReference type="EMBL" id="FSRO01000001">
    <property type="protein sequence ID" value="SIO05523.1"/>
    <property type="molecule type" value="Genomic_DNA"/>
</dbReference>
<dbReference type="RefSeq" id="WP_028461905.1">
    <property type="nucleotide sequence ID" value="NZ_FSRO01000001.1"/>
</dbReference>
<protein>
    <recommendedName>
        <fullName evidence="2">Surface-adhesin protein E-like domain-containing protein</fullName>
    </recommendedName>
</protein>
<dbReference type="Pfam" id="PF16747">
    <property type="entry name" value="Adhesin_E"/>
    <property type="match status" value="1"/>
</dbReference>
<dbReference type="AlphaFoldDB" id="A0A1N6GDB5"/>
<name>A0A1N6GDB5_9PROT</name>
<reference evidence="3 4" key="1">
    <citation type="submission" date="2016-12" db="EMBL/GenBank/DDBJ databases">
        <authorList>
            <person name="Song W.-J."/>
            <person name="Kurnit D.M."/>
        </authorList>
    </citation>
    <scope>NUCLEOTIDE SEQUENCE [LARGE SCALE GENOMIC DNA]</scope>
    <source>
        <strain evidence="3 4">ATCC 49181</strain>
    </source>
</reference>
<gene>
    <name evidence="3" type="ORF">SAMN02743940_0658</name>
</gene>
<dbReference type="InterPro" id="IPR031939">
    <property type="entry name" value="Adhesin_E-like"/>
</dbReference>
<feature type="domain" description="Surface-adhesin protein E-like" evidence="2">
    <location>
        <begin position="21"/>
        <end position="126"/>
    </location>
</feature>
<keyword evidence="1" id="KW-0732">Signal</keyword>
<feature type="signal peptide" evidence="1">
    <location>
        <begin position="1"/>
        <end position="19"/>
    </location>
</feature>
<keyword evidence="4" id="KW-1185">Reference proteome</keyword>
<evidence type="ECO:0000256" key="1">
    <source>
        <dbReference type="SAM" id="SignalP"/>
    </source>
</evidence>
<accession>A0A1N6GDB5</accession>
<evidence type="ECO:0000313" key="4">
    <source>
        <dbReference type="Proteomes" id="UP000185062"/>
    </source>
</evidence>
<dbReference type="eggNOG" id="ENOG5032IA8">
    <property type="taxonomic scope" value="Bacteria"/>
</dbReference>
<dbReference type="Proteomes" id="UP000185062">
    <property type="component" value="Unassembled WGS sequence"/>
</dbReference>